<dbReference type="PANTHER" id="PTHR33393:SF12">
    <property type="entry name" value="CAPSULE BIOSYNTHESIS PROTEIN CAPA"/>
    <property type="match status" value="1"/>
</dbReference>
<dbReference type="SMART" id="SM00854">
    <property type="entry name" value="PGA_cap"/>
    <property type="match status" value="1"/>
</dbReference>
<name>A0A1M6C039_9FIRM</name>
<dbReference type="RefSeq" id="WP_110939423.1">
    <property type="nucleotide sequence ID" value="NZ_FQZV01000003.1"/>
</dbReference>
<evidence type="ECO:0000313" key="4">
    <source>
        <dbReference type="Proteomes" id="UP000184536"/>
    </source>
</evidence>
<dbReference type="AlphaFoldDB" id="A0A1M6C039"/>
<dbReference type="Gene3D" id="3.60.21.10">
    <property type="match status" value="1"/>
</dbReference>
<dbReference type="InterPro" id="IPR029052">
    <property type="entry name" value="Metallo-depent_PP-like"/>
</dbReference>
<feature type="domain" description="Capsule synthesis protein CapA" evidence="2">
    <location>
        <begin position="54"/>
        <end position="316"/>
    </location>
</feature>
<comment type="similarity">
    <text evidence="1">Belongs to the CapA family.</text>
</comment>
<evidence type="ECO:0000259" key="2">
    <source>
        <dbReference type="SMART" id="SM00854"/>
    </source>
</evidence>
<protein>
    <submittedName>
        <fullName evidence="3">Poly-gamma-glutamate synthesis protein (Capsule biosynthesis protein)</fullName>
    </submittedName>
</protein>
<dbReference type="STRING" id="1121919.SAMN02745975_00107"/>
<dbReference type="EMBL" id="FQZV01000003">
    <property type="protein sequence ID" value="SHI54048.1"/>
    <property type="molecule type" value="Genomic_DNA"/>
</dbReference>
<dbReference type="InterPro" id="IPR052169">
    <property type="entry name" value="CW_Biosynth-Accessory"/>
</dbReference>
<keyword evidence="4" id="KW-1185">Reference proteome</keyword>
<dbReference type="InterPro" id="IPR019079">
    <property type="entry name" value="Capsule_synth_CapA"/>
</dbReference>
<evidence type="ECO:0000313" key="3">
    <source>
        <dbReference type="EMBL" id="SHI54048.1"/>
    </source>
</evidence>
<evidence type="ECO:0000256" key="1">
    <source>
        <dbReference type="ARBA" id="ARBA00005662"/>
    </source>
</evidence>
<gene>
    <name evidence="3" type="ORF">SAMN02745975_00107</name>
</gene>
<reference evidence="4" key="1">
    <citation type="submission" date="2016-11" db="EMBL/GenBank/DDBJ databases">
        <authorList>
            <person name="Varghese N."/>
            <person name="Submissions S."/>
        </authorList>
    </citation>
    <scope>NUCLEOTIDE SEQUENCE [LARGE SCALE GENOMIC DNA]</scope>
    <source>
        <strain evidence="4">DSM 17957</strain>
    </source>
</reference>
<dbReference type="PANTHER" id="PTHR33393">
    <property type="entry name" value="POLYGLUTAMINE SYNTHESIS ACCESSORY PROTEIN RV0574C-RELATED"/>
    <property type="match status" value="1"/>
</dbReference>
<organism evidence="3 4">
    <name type="scientific">Geosporobacter subterraneus DSM 17957</name>
    <dbReference type="NCBI Taxonomy" id="1121919"/>
    <lineage>
        <taxon>Bacteria</taxon>
        <taxon>Bacillati</taxon>
        <taxon>Bacillota</taxon>
        <taxon>Clostridia</taxon>
        <taxon>Peptostreptococcales</taxon>
        <taxon>Thermotaleaceae</taxon>
        <taxon>Geosporobacter</taxon>
    </lineage>
</organism>
<dbReference type="Proteomes" id="UP000184536">
    <property type="component" value="Unassembled WGS sequence"/>
</dbReference>
<proteinExistence type="inferred from homology"/>
<dbReference type="OrthoDB" id="9810906at2"/>
<dbReference type="Pfam" id="PF09587">
    <property type="entry name" value="PGA_cap"/>
    <property type="match status" value="1"/>
</dbReference>
<accession>A0A1M6C039</accession>
<dbReference type="SUPFAM" id="SSF56300">
    <property type="entry name" value="Metallo-dependent phosphatases"/>
    <property type="match status" value="1"/>
</dbReference>
<dbReference type="CDD" id="cd07381">
    <property type="entry name" value="MPP_CapA"/>
    <property type="match status" value="1"/>
</dbReference>
<sequence length="433" mass="49370">MNIKQIHIGLAVFILLFYIGLHPFEESDPAFQELLEETPSVTEDKQKEEPITLQITAVGDIMVHGPQLKAQWNEQAKTHDFHNNFQFVKAYIQQADLALCNLETTFGGKERGYSSFPLFNSPDTLADALREAGFHGASTANNHTLDTGLAGVLRTLDVLEEKEIAAFGTRRNTSESSFQILEHKGIKIGLTAYTYETPPWGEFKTLNAIKIPKEAEALIDSFSYQALTKELEKLKERIQQMKAEGAELVIFYLHWGNEYEQEPNPVQRQIAQYLAEEGADIIFGSHPHVLQPMELIQTAEKETLVVYSMGNFLSNQRYEILKNRHTEDGIIVNVLLRKDRQNAPLKIEGVTYIPTWIHRYRKGQKLVFEILPLPAALEKPDAYNLTTAKDSLWRAENSLKNTLGTMVKYTNHRISLYTGEEKKTSYRRPMVED</sequence>